<evidence type="ECO:0000313" key="1">
    <source>
        <dbReference type="EMBL" id="RRK36902.1"/>
    </source>
</evidence>
<reference evidence="1" key="1">
    <citation type="submission" date="2018-10" db="EMBL/GenBank/DDBJ databases">
        <title>Schaedlerella arabinophila gen. nov. sp. nov., isolated from the mouse intestinal tract and comparative analysis with the genome of the closely related altered Schaedler flora strain ASF502.</title>
        <authorList>
            <person name="Miyake S."/>
            <person name="Soh M."/>
            <person name="Seedorf H."/>
        </authorList>
    </citation>
    <scope>NUCLEOTIDE SEQUENCE [LARGE SCALE GENOMIC DNA]</scope>
    <source>
        <strain evidence="1">DSM 106076</strain>
    </source>
</reference>
<proteinExistence type="predicted"/>
<accession>A0A426DSJ1</accession>
<dbReference type="RefSeq" id="WP_125125845.1">
    <property type="nucleotide sequence ID" value="NZ_RHJS01000001.1"/>
</dbReference>
<protein>
    <submittedName>
        <fullName evidence="1">Uncharacterized protein</fullName>
    </submittedName>
</protein>
<organism evidence="1 2">
    <name type="scientific">Schaedlerella arabinosiphila</name>
    <dbReference type="NCBI Taxonomy" id="2044587"/>
    <lineage>
        <taxon>Bacteria</taxon>
        <taxon>Bacillati</taxon>
        <taxon>Bacillota</taxon>
        <taxon>Clostridia</taxon>
        <taxon>Lachnospirales</taxon>
        <taxon>Lachnospiraceae</taxon>
        <taxon>Schaedlerella</taxon>
    </lineage>
</organism>
<comment type="caution">
    <text evidence="1">The sequence shown here is derived from an EMBL/GenBank/DDBJ whole genome shotgun (WGS) entry which is preliminary data.</text>
</comment>
<gene>
    <name evidence="1" type="ORF">EBB54_00090</name>
</gene>
<name>A0A426DSJ1_9FIRM</name>
<keyword evidence="2" id="KW-1185">Reference proteome</keyword>
<dbReference type="Proteomes" id="UP000274920">
    <property type="component" value="Unassembled WGS sequence"/>
</dbReference>
<dbReference type="AlphaFoldDB" id="A0A426DSJ1"/>
<sequence length="317" mass="36838">MNTTESQIEKKLIYPSPFHLEEGWNICIENQNKNCTHNEIDQLTMKGLLSYTDFEILKLLAACRYVNTHNLEFALRQSLPECYLKSDYQRNLRKLVHAGLLLKHCLCLHTETREHMDIVSPLRFYSLSPGACSYIEPLVESPCLFRGALPDYAVMEHLASSQLLIRFQASYEHAIKACYRNVRKKVGVHDFVLDALIRYLSRIGESSQSVTLFLLCGRSHTESTKSLISRIHLLFRWLERHHGQYGQYMIIILLEHFKEIPNIFHNVAAHNIGFFHYPLYFALDTDLLAFPLFECLYRCSDDGSSDKCMIDRVQITL</sequence>
<dbReference type="EMBL" id="RHJS01000001">
    <property type="protein sequence ID" value="RRK36902.1"/>
    <property type="molecule type" value="Genomic_DNA"/>
</dbReference>
<evidence type="ECO:0000313" key="2">
    <source>
        <dbReference type="Proteomes" id="UP000274920"/>
    </source>
</evidence>